<evidence type="ECO:0000256" key="1">
    <source>
        <dbReference type="ARBA" id="ARBA00022658"/>
    </source>
</evidence>
<keyword evidence="1" id="KW-0344">Guanine-nucleotide releasing factor</keyword>
<dbReference type="InParanoid" id="A0A0C3DCX0"/>
<gene>
    <name evidence="3" type="ORF">OIDMADRAFT_181170</name>
</gene>
<organism evidence="3 4">
    <name type="scientific">Oidiodendron maius (strain Zn)</name>
    <dbReference type="NCBI Taxonomy" id="913774"/>
    <lineage>
        <taxon>Eukaryota</taxon>
        <taxon>Fungi</taxon>
        <taxon>Dikarya</taxon>
        <taxon>Ascomycota</taxon>
        <taxon>Pezizomycotina</taxon>
        <taxon>Leotiomycetes</taxon>
        <taxon>Leotiomycetes incertae sedis</taxon>
        <taxon>Myxotrichaceae</taxon>
        <taxon>Oidiodendron</taxon>
    </lineage>
</organism>
<dbReference type="GO" id="GO:0005085">
    <property type="term" value="F:guanyl-nucleotide exchange factor activity"/>
    <property type="evidence" value="ECO:0007669"/>
    <property type="project" value="UniProtKB-KW"/>
</dbReference>
<reference evidence="4" key="2">
    <citation type="submission" date="2015-01" db="EMBL/GenBank/DDBJ databases">
        <title>Evolutionary Origins and Diversification of the Mycorrhizal Mutualists.</title>
        <authorList>
            <consortium name="DOE Joint Genome Institute"/>
            <consortium name="Mycorrhizal Genomics Consortium"/>
            <person name="Kohler A."/>
            <person name="Kuo A."/>
            <person name="Nagy L.G."/>
            <person name="Floudas D."/>
            <person name="Copeland A."/>
            <person name="Barry K.W."/>
            <person name="Cichocki N."/>
            <person name="Veneault-Fourrey C."/>
            <person name="LaButti K."/>
            <person name="Lindquist E.A."/>
            <person name="Lipzen A."/>
            <person name="Lundell T."/>
            <person name="Morin E."/>
            <person name="Murat C."/>
            <person name="Riley R."/>
            <person name="Ohm R."/>
            <person name="Sun H."/>
            <person name="Tunlid A."/>
            <person name="Henrissat B."/>
            <person name="Grigoriev I.V."/>
            <person name="Hibbett D.S."/>
            <person name="Martin F."/>
        </authorList>
    </citation>
    <scope>NUCLEOTIDE SEQUENCE [LARGE SCALE GENOMIC DNA]</scope>
    <source>
        <strain evidence="4">Zn</strain>
    </source>
</reference>
<reference evidence="3 4" key="1">
    <citation type="submission" date="2014-04" db="EMBL/GenBank/DDBJ databases">
        <authorList>
            <consortium name="DOE Joint Genome Institute"/>
            <person name="Kuo A."/>
            <person name="Martino E."/>
            <person name="Perotto S."/>
            <person name="Kohler A."/>
            <person name="Nagy L.G."/>
            <person name="Floudas D."/>
            <person name="Copeland A."/>
            <person name="Barry K.W."/>
            <person name="Cichocki N."/>
            <person name="Veneault-Fourrey C."/>
            <person name="LaButti K."/>
            <person name="Lindquist E.A."/>
            <person name="Lipzen A."/>
            <person name="Lundell T."/>
            <person name="Morin E."/>
            <person name="Murat C."/>
            <person name="Sun H."/>
            <person name="Tunlid A."/>
            <person name="Henrissat B."/>
            <person name="Grigoriev I.V."/>
            <person name="Hibbett D.S."/>
            <person name="Martin F."/>
            <person name="Nordberg H.P."/>
            <person name="Cantor M.N."/>
            <person name="Hua S.X."/>
        </authorList>
    </citation>
    <scope>NUCLEOTIDE SEQUENCE [LARGE SCALE GENOMIC DNA]</scope>
    <source>
        <strain evidence="3 4">Zn</strain>
    </source>
</reference>
<dbReference type="HOGENOM" id="CLU_470170_0_0_1"/>
<accession>A0A0C3DCX0</accession>
<dbReference type="Pfam" id="PF00780">
    <property type="entry name" value="CNH"/>
    <property type="match status" value="1"/>
</dbReference>
<sequence>MEQVEVNLDNLGREPIFKGDLYRTVAGRLVWLKSHAQLFDHYFVLAKTMVQPDDTRNEEIHDVSKLVGFLLCMHDDPLVRSPVPGFGAAAAAVARLTRAQSFPVENTNLNSASDGILSAVKPEEDTRLLYPFRIKHLGKPESYTLYAPTAANQRDWCEKIIEAKERHVATLLAKNAEPFQLRVITSQSFRYSIASSTRRGSGVHIRGSSLDRAIRAMERQCTDTAAGYLTSVHCATEFLWNGQSKLAIGADDGIYISEGLTPRKWTRTVQIKNVTQIAILEILSLCLVIADKSLIAYPLDIVDLQSNASESSQDSARRAPRKLSGARDVSFFATASMNERILIFYKERDKPSSIFKVLEPVLEMSSEEKPKLSRGLRSNSGNTESFSLYDEFYIPVECYAINLFQKSIAISTRRGFELLSLDKKVPMSIPDFRQAAIATSGVRLAGQKPLGMFRVSDTEFLLCYEECGVYMDRNGEISRSVVLEFAGKAKTAAMYGTYLVLFHSDFVEVHSALTGRLRQVIAGRDVRCLDFGVAATEQDGQPTLKFAMEHPEMADCQLVLEMVLDEMKSIHHPARDIKKV</sequence>
<dbReference type="STRING" id="913774.A0A0C3DCX0"/>
<keyword evidence="4" id="KW-1185">Reference proteome</keyword>
<dbReference type="SMART" id="SM00036">
    <property type="entry name" value="CNH"/>
    <property type="match status" value="1"/>
</dbReference>
<dbReference type="SUPFAM" id="SSF50729">
    <property type="entry name" value="PH domain-like"/>
    <property type="match status" value="1"/>
</dbReference>
<dbReference type="InterPro" id="IPR001849">
    <property type="entry name" value="PH_domain"/>
</dbReference>
<dbReference type="PROSITE" id="PS50219">
    <property type="entry name" value="CNH"/>
    <property type="match status" value="1"/>
</dbReference>
<evidence type="ECO:0000259" key="2">
    <source>
        <dbReference type="PROSITE" id="PS50219"/>
    </source>
</evidence>
<name>A0A0C3DCX0_OIDMZ</name>
<proteinExistence type="predicted"/>
<dbReference type="InterPro" id="IPR001180">
    <property type="entry name" value="CNH_dom"/>
</dbReference>
<evidence type="ECO:0000313" key="3">
    <source>
        <dbReference type="EMBL" id="KIM99792.1"/>
    </source>
</evidence>
<dbReference type="AlphaFoldDB" id="A0A0C3DCX0"/>
<dbReference type="SMART" id="SM00233">
    <property type="entry name" value="PH"/>
    <property type="match status" value="1"/>
</dbReference>
<dbReference type="PANTHER" id="PTHR46572:SF1">
    <property type="entry name" value="RHO1 GUANINE NUCLEOTIDE EXCHANGE FACTOR TUS1"/>
    <property type="match status" value="1"/>
</dbReference>
<dbReference type="PANTHER" id="PTHR46572">
    <property type="entry name" value="RHO1 GDP-GTP EXCHANGE PROTEIN 1-RELATED"/>
    <property type="match status" value="1"/>
</dbReference>
<dbReference type="Gene3D" id="2.30.29.30">
    <property type="entry name" value="Pleckstrin-homology domain (PH domain)/Phosphotyrosine-binding domain (PTB)"/>
    <property type="match status" value="1"/>
</dbReference>
<dbReference type="OrthoDB" id="4843226at2759"/>
<feature type="domain" description="CNH" evidence="2">
    <location>
        <begin position="229"/>
        <end position="536"/>
    </location>
</feature>
<protein>
    <recommendedName>
        <fullName evidence="2">CNH domain-containing protein</fullName>
    </recommendedName>
</protein>
<evidence type="ECO:0000313" key="4">
    <source>
        <dbReference type="Proteomes" id="UP000054321"/>
    </source>
</evidence>
<dbReference type="InterPro" id="IPR052233">
    <property type="entry name" value="Rho-type_GEFs"/>
</dbReference>
<dbReference type="InterPro" id="IPR011993">
    <property type="entry name" value="PH-like_dom_sf"/>
</dbReference>
<dbReference type="Proteomes" id="UP000054321">
    <property type="component" value="Unassembled WGS sequence"/>
</dbReference>
<dbReference type="EMBL" id="KN832878">
    <property type="protein sequence ID" value="KIM99792.1"/>
    <property type="molecule type" value="Genomic_DNA"/>
</dbReference>